<dbReference type="Pfam" id="PF03466">
    <property type="entry name" value="LysR_substrate"/>
    <property type="match status" value="1"/>
</dbReference>
<evidence type="ECO:0000313" key="6">
    <source>
        <dbReference type="EMBL" id="RTE67623.1"/>
    </source>
</evidence>
<sequence length="305" mass="33527">MANITLKQLKAFVAVARTQSFTEACIQVHLSQPALSIAIKNLEEEVGGALFSRTTRAIALTPEGEEFYPVARKILQDCDLALEDLSQRFALNRGRVVLAAMPSFASSLLPGLISEYRTLYPGVSVTVNDVIAEDVVDTVRNGQVEVGITFDPGRSEDLSFMPLFDDRFVAVVPAQHTLAEHDKVSWQALLNNDFIALQRPSSIRLLIEAKLRQLGMQMSPEFETHQLATIGRMVVTGLGVSAVPSLCIQQMREQGAVCRELHTPVMSRPVGIVTRKRYPLSTAARSLVDIIQASAEELAQEVRLT</sequence>
<feature type="domain" description="HTH lysR-type" evidence="5">
    <location>
        <begin position="4"/>
        <end position="61"/>
    </location>
</feature>
<comment type="caution">
    <text evidence="6">The sequence shown here is derived from an EMBL/GenBank/DDBJ whole genome shotgun (WGS) entry which is preliminary data.</text>
</comment>
<dbReference type="FunFam" id="1.10.10.10:FF:000001">
    <property type="entry name" value="LysR family transcriptional regulator"/>
    <property type="match status" value="1"/>
</dbReference>
<name>A0A430KWC1_9GAMM</name>
<keyword evidence="2" id="KW-0805">Transcription regulation</keyword>
<dbReference type="Proteomes" id="UP000283087">
    <property type="component" value="Unassembled WGS sequence"/>
</dbReference>
<evidence type="ECO:0000259" key="5">
    <source>
        <dbReference type="PROSITE" id="PS50931"/>
    </source>
</evidence>
<dbReference type="PRINTS" id="PR00039">
    <property type="entry name" value="HTHLYSR"/>
</dbReference>
<gene>
    <name evidence="6" type="ORF">EH243_01360</name>
</gene>
<evidence type="ECO:0000256" key="3">
    <source>
        <dbReference type="ARBA" id="ARBA00023125"/>
    </source>
</evidence>
<dbReference type="GO" id="GO:0003677">
    <property type="term" value="F:DNA binding"/>
    <property type="evidence" value="ECO:0007669"/>
    <property type="project" value="UniProtKB-KW"/>
</dbReference>
<dbReference type="InterPro" id="IPR050950">
    <property type="entry name" value="HTH-type_LysR_regulators"/>
</dbReference>
<dbReference type="PANTHER" id="PTHR30419">
    <property type="entry name" value="HTH-TYPE TRANSCRIPTIONAL REGULATOR YBHD"/>
    <property type="match status" value="1"/>
</dbReference>
<proteinExistence type="inferred from homology"/>
<evidence type="ECO:0000256" key="1">
    <source>
        <dbReference type="ARBA" id="ARBA00009437"/>
    </source>
</evidence>
<keyword evidence="7" id="KW-1185">Reference proteome</keyword>
<dbReference type="Gene3D" id="3.40.190.290">
    <property type="match status" value="1"/>
</dbReference>
<dbReference type="CDD" id="cd08440">
    <property type="entry name" value="PBP2_LTTR_like_4"/>
    <property type="match status" value="1"/>
</dbReference>
<reference evidence="6 7" key="1">
    <citation type="submission" date="2018-11" db="EMBL/GenBank/DDBJ databases">
        <title>The draft genome sequence of Amphritea opalescens ANRC-JH13T.</title>
        <authorList>
            <person name="Fang Z."/>
            <person name="Zhang Y."/>
            <person name="Han X."/>
        </authorList>
    </citation>
    <scope>NUCLEOTIDE SEQUENCE [LARGE SCALE GENOMIC DNA]</scope>
    <source>
        <strain evidence="6 7">ANRC-JH13</strain>
    </source>
</reference>
<dbReference type="InterPro" id="IPR036388">
    <property type="entry name" value="WH-like_DNA-bd_sf"/>
</dbReference>
<evidence type="ECO:0000313" key="7">
    <source>
        <dbReference type="Proteomes" id="UP000283087"/>
    </source>
</evidence>
<dbReference type="PANTHER" id="PTHR30419:SF30">
    <property type="entry name" value="LYSR FAMILY TRANSCRIPTIONAL REGULATOR"/>
    <property type="match status" value="1"/>
</dbReference>
<evidence type="ECO:0000256" key="2">
    <source>
        <dbReference type="ARBA" id="ARBA00023015"/>
    </source>
</evidence>
<organism evidence="6 7">
    <name type="scientific">Amphritea opalescens</name>
    <dbReference type="NCBI Taxonomy" id="2490544"/>
    <lineage>
        <taxon>Bacteria</taxon>
        <taxon>Pseudomonadati</taxon>
        <taxon>Pseudomonadota</taxon>
        <taxon>Gammaproteobacteria</taxon>
        <taxon>Oceanospirillales</taxon>
        <taxon>Oceanospirillaceae</taxon>
        <taxon>Amphritea</taxon>
    </lineage>
</organism>
<accession>A0A430KWC1</accession>
<dbReference type="RefSeq" id="WP_126156833.1">
    <property type="nucleotide sequence ID" value="NZ_RQXW01000001.1"/>
</dbReference>
<dbReference type="Pfam" id="PF00126">
    <property type="entry name" value="HTH_1"/>
    <property type="match status" value="1"/>
</dbReference>
<dbReference type="OrthoDB" id="646694at2"/>
<dbReference type="SUPFAM" id="SSF46785">
    <property type="entry name" value="Winged helix' DNA-binding domain"/>
    <property type="match status" value="1"/>
</dbReference>
<keyword evidence="4" id="KW-0804">Transcription</keyword>
<comment type="similarity">
    <text evidence="1">Belongs to the LysR transcriptional regulatory family.</text>
</comment>
<dbReference type="AlphaFoldDB" id="A0A430KWC1"/>
<dbReference type="InterPro" id="IPR000847">
    <property type="entry name" value="LysR_HTH_N"/>
</dbReference>
<dbReference type="GO" id="GO:0005829">
    <property type="term" value="C:cytosol"/>
    <property type="evidence" value="ECO:0007669"/>
    <property type="project" value="TreeGrafter"/>
</dbReference>
<keyword evidence="3" id="KW-0238">DNA-binding</keyword>
<evidence type="ECO:0000256" key="4">
    <source>
        <dbReference type="ARBA" id="ARBA00023163"/>
    </source>
</evidence>
<dbReference type="Gene3D" id="1.10.10.10">
    <property type="entry name" value="Winged helix-like DNA-binding domain superfamily/Winged helix DNA-binding domain"/>
    <property type="match status" value="1"/>
</dbReference>
<protein>
    <submittedName>
        <fullName evidence="6">LysR family transcriptional regulator</fullName>
    </submittedName>
</protein>
<dbReference type="SUPFAM" id="SSF53850">
    <property type="entry name" value="Periplasmic binding protein-like II"/>
    <property type="match status" value="1"/>
</dbReference>
<dbReference type="InterPro" id="IPR036390">
    <property type="entry name" value="WH_DNA-bd_sf"/>
</dbReference>
<dbReference type="GO" id="GO:0003700">
    <property type="term" value="F:DNA-binding transcription factor activity"/>
    <property type="evidence" value="ECO:0007669"/>
    <property type="project" value="InterPro"/>
</dbReference>
<dbReference type="InterPro" id="IPR005119">
    <property type="entry name" value="LysR_subst-bd"/>
</dbReference>
<dbReference type="EMBL" id="RQXW01000001">
    <property type="protein sequence ID" value="RTE67623.1"/>
    <property type="molecule type" value="Genomic_DNA"/>
</dbReference>
<dbReference type="PROSITE" id="PS50931">
    <property type="entry name" value="HTH_LYSR"/>
    <property type="match status" value="1"/>
</dbReference>